<comment type="caution">
    <text evidence="2">The sequence shown here is derived from an EMBL/GenBank/DDBJ whole genome shotgun (WGS) entry which is preliminary data.</text>
</comment>
<gene>
    <name evidence="2" type="ORF">F0P93_19215</name>
</gene>
<reference evidence="2 3" key="1">
    <citation type="submission" date="2019-09" db="EMBL/GenBank/DDBJ databases">
        <title>Genome Sequence of Larkinella sp MA1.</title>
        <authorList>
            <person name="Srinivasan S."/>
        </authorList>
    </citation>
    <scope>NUCLEOTIDE SEQUENCE [LARGE SCALE GENOMIC DNA]</scope>
    <source>
        <strain evidence="2 3">MA1</strain>
    </source>
</reference>
<feature type="signal peptide" evidence="1">
    <location>
        <begin position="1"/>
        <end position="19"/>
    </location>
</feature>
<evidence type="ECO:0000313" key="2">
    <source>
        <dbReference type="EMBL" id="KAA9349595.1"/>
    </source>
</evidence>
<name>A0A5N1JB20_9BACT</name>
<keyword evidence="3" id="KW-1185">Reference proteome</keyword>
<accession>A0A5N1JB20</accession>
<dbReference type="EMBL" id="VTWS01000005">
    <property type="protein sequence ID" value="KAA9349595.1"/>
    <property type="molecule type" value="Genomic_DNA"/>
</dbReference>
<evidence type="ECO:0000313" key="3">
    <source>
        <dbReference type="Proteomes" id="UP000326344"/>
    </source>
</evidence>
<organism evidence="2 3">
    <name type="scientific">Larkinella humicola</name>
    <dbReference type="NCBI Taxonomy" id="2607654"/>
    <lineage>
        <taxon>Bacteria</taxon>
        <taxon>Pseudomonadati</taxon>
        <taxon>Bacteroidota</taxon>
        <taxon>Cytophagia</taxon>
        <taxon>Cytophagales</taxon>
        <taxon>Spirosomataceae</taxon>
        <taxon>Larkinella</taxon>
    </lineage>
</organism>
<feature type="chain" id="PRO_5024924110" evidence="1">
    <location>
        <begin position="20"/>
        <end position="157"/>
    </location>
</feature>
<dbReference type="Proteomes" id="UP000326344">
    <property type="component" value="Unassembled WGS sequence"/>
</dbReference>
<sequence length="157" mass="17563">MKRFLVLIPLVLLLAGAVADKPVAYWTFKTTPSTLAPAELEPGDEIDLIFTATLDPEWLVYSSDFSADAGPPPTTFEIIPDDSFETVGGIRSVDPRRKKDRTGGVEVSYFESKAEFRQRIRVLSPDYIVKGVIRGRYCSEKKGLSLPFEQLFVFSIQ</sequence>
<dbReference type="AlphaFoldDB" id="A0A5N1JB20"/>
<dbReference type="RefSeq" id="WP_150878824.1">
    <property type="nucleotide sequence ID" value="NZ_VTWS01000005.1"/>
</dbReference>
<evidence type="ECO:0000256" key="1">
    <source>
        <dbReference type="SAM" id="SignalP"/>
    </source>
</evidence>
<protein>
    <submittedName>
        <fullName evidence="2">Uncharacterized protein</fullName>
    </submittedName>
</protein>
<proteinExistence type="predicted"/>
<keyword evidence="1" id="KW-0732">Signal</keyword>